<keyword evidence="1" id="KW-0732">Signal</keyword>
<feature type="chain" id="PRO_5002082405" evidence="1">
    <location>
        <begin position="18"/>
        <end position="127"/>
    </location>
</feature>
<protein>
    <submittedName>
        <fullName evidence="2">Uncharacterized protein</fullName>
    </submittedName>
</protein>
<gene>
    <name evidence="2" type="ORF">OESDEN_19129</name>
</gene>
<dbReference type="EMBL" id="KN592903">
    <property type="protein sequence ID" value="KHJ81185.1"/>
    <property type="molecule type" value="Genomic_DNA"/>
</dbReference>
<feature type="signal peptide" evidence="1">
    <location>
        <begin position="1"/>
        <end position="17"/>
    </location>
</feature>
<evidence type="ECO:0000256" key="1">
    <source>
        <dbReference type="SAM" id="SignalP"/>
    </source>
</evidence>
<proteinExistence type="predicted"/>
<dbReference type="AlphaFoldDB" id="A0A0B1SDC5"/>
<evidence type="ECO:0000313" key="2">
    <source>
        <dbReference type="EMBL" id="KHJ81185.1"/>
    </source>
</evidence>
<organism evidence="2 3">
    <name type="scientific">Oesophagostomum dentatum</name>
    <name type="common">Nodular worm</name>
    <dbReference type="NCBI Taxonomy" id="61180"/>
    <lineage>
        <taxon>Eukaryota</taxon>
        <taxon>Metazoa</taxon>
        <taxon>Ecdysozoa</taxon>
        <taxon>Nematoda</taxon>
        <taxon>Chromadorea</taxon>
        <taxon>Rhabditida</taxon>
        <taxon>Rhabditina</taxon>
        <taxon>Rhabditomorpha</taxon>
        <taxon>Strongyloidea</taxon>
        <taxon>Strongylidae</taxon>
        <taxon>Oesophagostomum</taxon>
    </lineage>
</organism>
<reference evidence="2 3" key="1">
    <citation type="submission" date="2014-03" db="EMBL/GenBank/DDBJ databases">
        <title>Draft genome of the hookworm Oesophagostomum dentatum.</title>
        <authorList>
            <person name="Mitreva M."/>
        </authorList>
    </citation>
    <scope>NUCLEOTIDE SEQUENCE [LARGE SCALE GENOMIC DNA]</scope>
    <source>
        <strain evidence="2 3">OD-Hann</strain>
    </source>
</reference>
<dbReference type="Proteomes" id="UP000053660">
    <property type="component" value="Unassembled WGS sequence"/>
</dbReference>
<keyword evidence="3" id="KW-1185">Reference proteome</keyword>
<evidence type="ECO:0000313" key="3">
    <source>
        <dbReference type="Proteomes" id="UP000053660"/>
    </source>
</evidence>
<accession>A0A0B1SDC5</accession>
<sequence length="127" mass="14872">MHIAAALFIFSQTLALALEEEGFYQIDCKRICQMLLQDYRERMLQTCPWQTCYNTPVKQKSCLVVWCNTYVNFTRNVGEPVDGECPNLCDRLVTTILNDKNLQNQLRNDCSPEPQAMVRFCNNYKYK</sequence>
<name>A0A0B1SDC5_OESDE</name>